<dbReference type="Pfam" id="PF00512">
    <property type="entry name" value="HisKA"/>
    <property type="match status" value="1"/>
</dbReference>
<reference evidence="14 15" key="1">
    <citation type="submission" date="2023-09" db="EMBL/GenBank/DDBJ databases">
        <authorList>
            <person name="Rey-Velasco X."/>
        </authorList>
    </citation>
    <scope>NUCLEOTIDE SEQUENCE [LARGE SCALE GENOMIC DNA]</scope>
    <source>
        <strain evidence="14 15">P385</strain>
    </source>
</reference>
<keyword evidence="14" id="KW-0067">ATP-binding</keyword>
<dbReference type="Gene3D" id="3.30.565.10">
    <property type="entry name" value="Histidine kinase-like ATPase, C-terminal domain"/>
    <property type="match status" value="1"/>
</dbReference>
<evidence type="ECO:0000313" key="15">
    <source>
        <dbReference type="Proteomes" id="UP001259982"/>
    </source>
</evidence>
<dbReference type="PANTHER" id="PTHR45436:SF15">
    <property type="entry name" value="SENSOR HISTIDINE KINASE CUSS"/>
    <property type="match status" value="1"/>
</dbReference>
<comment type="caution">
    <text evidence="14">The sequence shown here is derived from an EMBL/GenBank/DDBJ whole genome shotgun (WGS) entry which is preliminary data.</text>
</comment>
<evidence type="ECO:0000256" key="11">
    <source>
        <dbReference type="SAM" id="Phobius"/>
    </source>
</evidence>
<dbReference type="SUPFAM" id="SSF47384">
    <property type="entry name" value="Homodimeric domain of signal transducing histidine kinase"/>
    <property type="match status" value="1"/>
</dbReference>
<dbReference type="CDD" id="cd00075">
    <property type="entry name" value="HATPase"/>
    <property type="match status" value="1"/>
</dbReference>
<dbReference type="InterPro" id="IPR004358">
    <property type="entry name" value="Sig_transdc_His_kin-like_C"/>
</dbReference>
<dbReference type="InterPro" id="IPR003660">
    <property type="entry name" value="HAMP_dom"/>
</dbReference>
<evidence type="ECO:0000256" key="3">
    <source>
        <dbReference type="ARBA" id="ARBA00012438"/>
    </source>
</evidence>
<dbReference type="SMART" id="SM00388">
    <property type="entry name" value="HisKA"/>
    <property type="match status" value="1"/>
</dbReference>
<dbReference type="PROSITE" id="PS50885">
    <property type="entry name" value="HAMP"/>
    <property type="match status" value="1"/>
</dbReference>
<dbReference type="Pfam" id="PF00672">
    <property type="entry name" value="HAMP"/>
    <property type="match status" value="1"/>
</dbReference>
<keyword evidence="8 11" id="KW-1133">Transmembrane helix</keyword>
<keyword evidence="15" id="KW-1185">Reference proteome</keyword>
<evidence type="ECO:0000256" key="10">
    <source>
        <dbReference type="ARBA" id="ARBA00023136"/>
    </source>
</evidence>
<dbReference type="InterPro" id="IPR050428">
    <property type="entry name" value="TCS_sensor_his_kinase"/>
</dbReference>
<dbReference type="InterPro" id="IPR036097">
    <property type="entry name" value="HisK_dim/P_sf"/>
</dbReference>
<comment type="subcellular location">
    <subcellularLocation>
        <location evidence="2">Membrane</location>
        <topology evidence="2">Multi-pass membrane protein</topology>
    </subcellularLocation>
</comment>
<evidence type="ECO:0000256" key="8">
    <source>
        <dbReference type="ARBA" id="ARBA00022989"/>
    </source>
</evidence>
<dbReference type="GO" id="GO:0005524">
    <property type="term" value="F:ATP binding"/>
    <property type="evidence" value="ECO:0007669"/>
    <property type="project" value="UniProtKB-KW"/>
</dbReference>
<dbReference type="SUPFAM" id="SSF55874">
    <property type="entry name" value="ATPase domain of HSP90 chaperone/DNA topoisomerase II/histidine kinase"/>
    <property type="match status" value="1"/>
</dbReference>
<feature type="domain" description="HAMP" evidence="13">
    <location>
        <begin position="79"/>
        <end position="132"/>
    </location>
</feature>
<keyword evidence="7" id="KW-0418">Kinase</keyword>
<feature type="transmembrane region" description="Helical" evidence="11">
    <location>
        <begin position="12"/>
        <end position="33"/>
    </location>
</feature>
<dbReference type="SMART" id="SM00304">
    <property type="entry name" value="HAMP"/>
    <property type="match status" value="1"/>
</dbReference>
<evidence type="ECO:0000313" key="14">
    <source>
        <dbReference type="EMBL" id="MDT0617475.1"/>
    </source>
</evidence>
<dbReference type="PANTHER" id="PTHR45436">
    <property type="entry name" value="SENSOR HISTIDINE KINASE YKOH"/>
    <property type="match status" value="1"/>
</dbReference>
<keyword evidence="5" id="KW-0808">Transferase</keyword>
<dbReference type="PROSITE" id="PS50109">
    <property type="entry name" value="HIS_KIN"/>
    <property type="match status" value="1"/>
</dbReference>
<evidence type="ECO:0000256" key="2">
    <source>
        <dbReference type="ARBA" id="ARBA00004141"/>
    </source>
</evidence>
<proteinExistence type="predicted"/>
<dbReference type="InterPro" id="IPR003594">
    <property type="entry name" value="HATPase_dom"/>
</dbReference>
<dbReference type="PRINTS" id="PR00344">
    <property type="entry name" value="BCTRLSENSOR"/>
</dbReference>
<dbReference type="CDD" id="cd00082">
    <property type="entry name" value="HisKA"/>
    <property type="match status" value="1"/>
</dbReference>
<dbReference type="Gene3D" id="1.10.287.130">
    <property type="match status" value="1"/>
</dbReference>
<protein>
    <recommendedName>
        <fullName evidence="3">histidine kinase</fullName>
        <ecNumber evidence="3">2.7.13.3</ecNumber>
    </recommendedName>
</protein>
<evidence type="ECO:0000256" key="7">
    <source>
        <dbReference type="ARBA" id="ARBA00022777"/>
    </source>
</evidence>
<keyword evidence="4" id="KW-0597">Phosphoprotein</keyword>
<keyword evidence="14" id="KW-0547">Nucleotide-binding</keyword>
<dbReference type="RefSeq" id="WP_311657262.1">
    <property type="nucleotide sequence ID" value="NZ_JAVRHY010000002.1"/>
</dbReference>
<comment type="catalytic activity">
    <reaction evidence="1">
        <text>ATP + protein L-histidine = ADP + protein N-phospho-L-histidine.</text>
        <dbReference type="EC" id="2.7.13.3"/>
    </reaction>
</comment>
<evidence type="ECO:0000259" key="12">
    <source>
        <dbReference type="PROSITE" id="PS50109"/>
    </source>
</evidence>
<evidence type="ECO:0000259" key="13">
    <source>
        <dbReference type="PROSITE" id="PS50885"/>
    </source>
</evidence>
<evidence type="ECO:0000256" key="6">
    <source>
        <dbReference type="ARBA" id="ARBA00022692"/>
    </source>
</evidence>
<keyword evidence="10 11" id="KW-0472">Membrane</keyword>
<dbReference type="InterPro" id="IPR036890">
    <property type="entry name" value="HATPase_C_sf"/>
</dbReference>
<evidence type="ECO:0000256" key="9">
    <source>
        <dbReference type="ARBA" id="ARBA00023012"/>
    </source>
</evidence>
<feature type="transmembrane region" description="Helical" evidence="11">
    <location>
        <begin position="59"/>
        <end position="78"/>
    </location>
</feature>
<dbReference type="Proteomes" id="UP001259982">
    <property type="component" value="Unassembled WGS sequence"/>
</dbReference>
<feature type="domain" description="Histidine kinase" evidence="12">
    <location>
        <begin position="140"/>
        <end position="342"/>
    </location>
</feature>
<dbReference type="SMART" id="SM00387">
    <property type="entry name" value="HATPase_c"/>
    <property type="match status" value="1"/>
</dbReference>
<evidence type="ECO:0000256" key="5">
    <source>
        <dbReference type="ARBA" id="ARBA00022679"/>
    </source>
</evidence>
<organism evidence="14 15">
    <name type="scientific">Spectribacter acetivorans</name>
    <dbReference type="NCBI Taxonomy" id="3075603"/>
    <lineage>
        <taxon>Bacteria</taxon>
        <taxon>Pseudomonadati</taxon>
        <taxon>Pseudomonadota</taxon>
        <taxon>Gammaproteobacteria</taxon>
        <taxon>Salinisphaerales</taxon>
        <taxon>Salinisphaeraceae</taxon>
        <taxon>Spectribacter</taxon>
    </lineage>
</organism>
<dbReference type="EMBL" id="JAVRHY010000002">
    <property type="protein sequence ID" value="MDT0617475.1"/>
    <property type="molecule type" value="Genomic_DNA"/>
</dbReference>
<accession>A0ABU3B5Q2</accession>
<evidence type="ECO:0000256" key="4">
    <source>
        <dbReference type="ARBA" id="ARBA00022553"/>
    </source>
</evidence>
<evidence type="ECO:0000256" key="1">
    <source>
        <dbReference type="ARBA" id="ARBA00000085"/>
    </source>
</evidence>
<keyword evidence="9" id="KW-0902">Two-component regulatory system</keyword>
<name>A0ABU3B5Q2_9GAMM</name>
<dbReference type="InterPro" id="IPR005467">
    <property type="entry name" value="His_kinase_dom"/>
</dbReference>
<dbReference type="EC" id="2.7.13.3" evidence="3"/>
<dbReference type="Pfam" id="PF02518">
    <property type="entry name" value="HATPase_c"/>
    <property type="match status" value="1"/>
</dbReference>
<keyword evidence="6 11" id="KW-0812">Transmembrane</keyword>
<sequence>MRLDRNALQFRLVAWLALVFALAAVAITAAVVWESRETAAALGREALAHELLAEFVTDMAWLIPVIALAALAMAVITVRRSLRPLRETSALAARIGPAHTDIRLPEAELPSELKPLVGAVNRALERLDTAFAQQRRFTADAAHQLRTPLAILSANIEASEGDGQIAALRADTARMNRLVDQLLRVARLEAEPLDTSARVDLVSIARRVVGALAALAIRQERELVLVGAEAAVFVTGNEDAIENAMRNLIENALAHTPANTEVTVTVDRPGRVSVADRGRGIAEAERAHLFDRFWRGRDSPAGGAGLGLAIVAEIMRAHGGRVDVGKAPGGGAAFTLVFGAAR</sequence>
<dbReference type="Gene3D" id="6.10.340.10">
    <property type="match status" value="1"/>
</dbReference>
<gene>
    <name evidence="14" type="ORF">RM531_03240</name>
</gene>
<dbReference type="InterPro" id="IPR003661">
    <property type="entry name" value="HisK_dim/P_dom"/>
</dbReference>